<evidence type="ECO:0000256" key="1">
    <source>
        <dbReference type="ARBA" id="ARBA00022679"/>
    </source>
</evidence>
<keyword evidence="4 6" id="KW-0520">NAD</keyword>
<reference evidence="7 8" key="1">
    <citation type="submission" date="2024-03" db="EMBL/GenBank/DDBJ databases">
        <title>A Dehalogenimonas Isolated from Estuarine Sediments Dihaloeliminates Chlorinated Alkanes.</title>
        <authorList>
            <person name="Yang Y."/>
            <person name="Wang H."/>
        </authorList>
    </citation>
    <scope>NUCLEOTIDE SEQUENCE [LARGE SCALE GENOMIC DNA]</scope>
    <source>
        <strain evidence="7 8">W</strain>
    </source>
</reference>
<feature type="binding site" evidence="6">
    <location>
        <position position="169"/>
    </location>
    <ligand>
        <name>NAD(+)</name>
        <dbReference type="ChEBI" id="CHEBI:57540"/>
    </ligand>
</feature>
<keyword evidence="1 6" id="KW-0808">Transferase</keyword>
<dbReference type="EC" id="2.7.1.23" evidence="6"/>
<dbReference type="InterPro" id="IPR016064">
    <property type="entry name" value="NAD/diacylglycerol_kinase_sf"/>
</dbReference>
<accession>A0ABZ2J1V0</accession>
<evidence type="ECO:0000313" key="7">
    <source>
        <dbReference type="EMBL" id="WWX24896.1"/>
    </source>
</evidence>
<dbReference type="GO" id="GO:0016301">
    <property type="term" value="F:kinase activity"/>
    <property type="evidence" value="ECO:0007669"/>
    <property type="project" value="UniProtKB-KW"/>
</dbReference>
<dbReference type="Proteomes" id="UP001375370">
    <property type="component" value="Chromosome"/>
</dbReference>
<feature type="binding site" evidence="6">
    <location>
        <position position="150"/>
    </location>
    <ligand>
        <name>NAD(+)</name>
        <dbReference type="ChEBI" id="CHEBI:57540"/>
    </ligand>
</feature>
<dbReference type="PANTHER" id="PTHR20275">
    <property type="entry name" value="NAD KINASE"/>
    <property type="match status" value="1"/>
</dbReference>
<evidence type="ECO:0000313" key="8">
    <source>
        <dbReference type="Proteomes" id="UP001375370"/>
    </source>
</evidence>
<gene>
    <name evidence="6" type="primary">nadK</name>
    <name evidence="7" type="ORF">V8247_06435</name>
</gene>
<evidence type="ECO:0000256" key="5">
    <source>
        <dbReference type="ARBA" id="ARBA00047925"/>
    </source>
</evidence>
<dbReference type="InterPro" id="IPR017438">
    <property type="entry name" value="ATP-NAD_kinase_N"/>
</dbReference>
<feature type="binding site" evidence="6">
    <location>
        <begin position="62"/>
        <end position="63"/>
    </location>
    <ligand>
        <name>NAD(+)</name>
        <dbReference type="ChEBI" id="CHEBI:57540"/>
    </ligand>
</feature>
<dbReference type="SUPFAM" id="SSF111331">
    <property type="entry name" value="NAD kinase/diacylglycerol kinase-like"/>
    <property type="match status" value="1"/>
</dbReference>
<feature type="active site" description="Proton acceptor" evidence="6">
    <location>
        <position position="62"/>
    </location>
</feature>
<comment type="caution">
    <text evidence="6">Lacks conserved residue(s) required for the propagation of feature annotation.</text>
</comment>
<comment type="cofactor">
    <cofactor evidence="6">
        <name>a divalent metal cation</name>
        <dbReference type="ChEBI" id="CHEBI:60240"/>
    </cofactor>
</comment>
<keyword evidence="2 6" id="KW-0418">Kinase</keyword>
<feature type="binding site" evidence="6">
    <location>
        <position position="167"/>
    </location>
    <ligand>
        <name>NAD(+)</name>
        <dbReference type="ChEBI" id="CHEBI:57540"/>
    </ligand>
</feature>
<comment type="similarity">
    <text evidence="6">Belongs to the NAD kinase family.</text>
</comment>
<organism evidence="7 8">
    <name type="scientific">Candidatus Dehalogenimonas loeffleri</name>
    <dbReference type="NCBI Taxonomy" id="3127115"/>
    <lineage>
        <taxon>Bacteria</taxon>
        <taxon>Bacillati</taxon>
        <taxon>Chloroflexota</taxon>
        <taxon>Dehalococcoidia</taxon>
        <taxon>Dehalococcoidales</taxon>
        <taxon>Dehalococcoidaceae</taxon>
        <taxon>Dehalogenimonas</taxon>
    </lineage>
</organism>
<keyword evidence="8" id="KW-1185">Reference proteome</keyword>
<keyword evidence="6" id="KW-0963">Cytoplasm</keyword>
<keyword evidence="6" id="KW-0547">Nucleotide-binding</keyword>
<keyword evidence="6" id="KW-0067">ATP-binding</keyword>
<feature type="binding site" evidence="6">
    <location>
        <begin position="139"/>
        <end position="140"/>
    </location>
    <ligand>
        <name>NAD(+)</name>
        <dbReference type="ChEBI" id="CHEBI:57540"/>
    </ligand>
</feature>
<protein>
    <recommendedName>
        <fullName evidence="6">NAD kinase</fullName>
        <ecNumber evidence="6">2.7.1.23</ecNumber>
    </recommendedName>
    <alternativeName>
        <fullName evidence="6">ATP-dependent NAD kinase</fullName>
    </alternativeName>
</protein>
<dbReference type="Gene3D" id="2.60.200.30">
    <property type="entry name" value="Probable inorganic polyphosphate/atp-NAD kinase, domain 2"/>
    <property type="match status" value="1"/>
</dbReference>
<comment type="function">
    <text evidence="6">Involved in the regulation of the intracellular balance of NAD and NADP, and is a key enzyme in the biosynthesis of NADP. Catalyzes specifically the phosphorylation on 2'-hydroxyl of the adenosine moiety of NAD to yield NADP.</text>
</comment>
<proteinExistence type="inferred from homology"/>
<dbReference type="PANTHER" id="PTHR20275:SF0">
    <property type="entry name" value="NAD KINASE"/>
    <property type="match status" value="1"/>
</dbReference>
<dbReference type="Pfam" id="PF20143">
    <property type="entry name" value="NAD_kinase_C"/>
    <property type="match status" value="1"/>
</dbReference>
<sequence>MNFKHIGIIYHPLNKAALGLGKEIAVSLEKHGSDYWMCSAWDSQKLKNHMAGTDLIVTTGGDGTILRAAQAALPLDIPITSVNLGKLGFMTEMPADKALELLPRILAGEGWDDYRTVLEAEVTPVDTKNGAVRNFFTVNDVVAARGGIARIISVDCHIDHTHYATYKGDGVIVASATGSTGYNFAAGGPVMHPQSPEILLTPILPHLGRSYSLVIPADKTVTLKVSTNHQATLCIDGHINTELVTGDIIKVRTSRHQLHFLRLSEPDSFYVNTDHKLKGNRIS</sequence>
<comment type="subcellular location">
    <subcellularLocation>
        <location evidence="6">Cytoplasm</location>
    </subcellularLocation>
</comment>
<evidence type="ECO:0000256" key="2">
    <source>
        <dbReference type="ARBA" id="ARBA00022777"/>
    </source>
</evidence>
<feature type="binding site" evidence="6">
    <location>
        <position position="67"/>
    </location>
    <ligand>
        <name>NAD(+)</name>
        <dbReference type="ChEBI" id="CHEBI:57540"/>
    </ligand>
</feature>
<dbReference type="RefSeq" id="WP_338737022.1">
    <property type="nucleotide sequence ID" value="NZ_CP146612.1"/>
</dbReference>
<evidence type="ECO:0000256" key="3">
    <source>
        <dbReference type="ARBA" id="ARBA00022857"/>
    </source>
</evidence>
<keyword evidence="3 6" id="KW-0521">NADP</keyword>
<feature type="binding site" evidence="6">
    <location>
        <position position="204"/>
    </location>
    <ligand>
        <name>NAD(+)</name>
        <dbReference type="ChEBI" id="CHEBI:57540"/>
    </ligand>
</feature>
<dbReference type="Pfam" id="PF01513">
    <property type="entry name" value="NAD_kinase"/>
    <property type="match status" value="1"/>
</dbReference>
<evidence type="ECO:0000256" key="4">
    <source>
        <dbReference type="ARBA" id="ARBA00023027"/>
    </source>
</evidence>
<evidence type="ECO:0000256" key="6">
    <source>
        <dbReference type="HAMAP-Rule" id="MF_00361"/>
    </source>
</evidence>
<dbReference type="Gene3D" id="3.40.50.10330">
    <property type="entry name" value="Probable inorganic polyphosphate/atp-NAD kinase, domain 1"/>
    <property type="match status" value="1"/>
</dbReference>
<dbReference type="InterPro" id="IPR017437">
    <property type="entry name" value="ATP-NAD_kinase_PpnK-typ_C"/>
</dbReference>
<dbReference type="EMBL" id="CP146612">
    <property type="protein sequence ID" value="WWX24896.1"/>
    <property type="molecule type" value="Genomic_DNA"/>
</dbReference>
<dbReference type="HAMAP" id="MF_00361">
    <property type="entry name" value="NAD_kinase"/>
    <property type="match status" value="1"/>
</dbReference>
<comment type="catalytic activity">
    <reaction evidence="5 6">
        <text>NAD(+) + ATP = ADP + NADP(+) + H(+)</text>
        <dbReference type="Rhea" id="RHEA:18629"/>
        <dbReference type="ChEBI" id="CHEBI:15378"/>
        <dbReference type="ChEBI" id="CHEBI:30616"/>
        <dbReference type="ChEBI" id="CHEBI:57540"/>
        <dbReference type="ChEBI" id="CHEBI:58349"/>
        <dbReference type="ChEBI" id="CHEBI:456216"/>
        <dbReference type="EC" id="2.7.1.23"/>
    </reaction>
</comment>
<name>A0ABZ2J1V0_9CHLR</name>
<dbReference type="InterPro" id="IPR002504">
    <property type="entry name" value="NADK"/>
</dbReference>